<dbReference type="EMBL" id="JABBFZ010000001">
    <property type="protein sequence ID" value="NML29518.1"/>
    <property type="molecule type" value="Genomic_DNA"/>
</dbReference>
<dbReference type="RefSeq" id="WP_169495822.1">
    <property type="nucleotide sequence ID" value="NZ_JABBFZ010000001.1"/>
</dbReference>
<keyword evidence="2" id="KW-1185">Reference proteome</keyword>
<sequence>MSRLADSATLLADGVIRQFAVETDSLLCRPTDVDGERTLVVRALLRILGMVGGEVPR</sequence>
<proteinExistence type="predicted"/>
<reference evidence="1 2" key="1">
    <citation type="submission" date="2020-04" db="EMBL/GenBank/DDBJ databases">
        <title>Paraburkholderia sp. G-4-1-8 isolated from soil.</title>
        <authorList>
            <person name="Dahal R.H."/>
        </authorList>
    </citation>
    <scope>NUCLEOTIDE SEQUENCE [LARGE SCALE GENOMIC DNA]</scope>
    <source>
        <strain evidence="1 2">G-4-1-8</strain>
    </source>
</reference>
<dbReference type="AlphaFoldDB" id="A0A7X9X146"/>
<evidence type="ECO:0000313" key="1">
    <source>
        <dbReference type="EMBL" id="NML29518.1"/>
    </source>
</evidence>
<gene>
    <name evidence="1" type="ORF">HHL14_01505</name>
</gene>
<protein>
    <submittedName>
        <fullName evidence="1">Uncharacterized protein</fullName>
    </submittedName>
</protein>
<comment type="caution">
    <text evidence="1">The sequence shown here is derived from an EMBL/GenBank/DDBJ whole genome shotgun (WGS) entry which is preliminary data.</text>
</comment>
<evidence type="ECO:0000313" key="2">
    <source>
        <dbReference type="Proteomes" id="UP000583127"/>
    </source>
</evidence>
<name>A0A7X9X146_9BURK</name>
<accession>A0A7X9X146</accession>
<organism evidence="1 2">
    <name type="scientific">Paraburkholderia antibiotica</name>
    <dbReference type="NCBI Taxonomy" id="2728839"/>
    <lineage>
        <taxon>Bacteria</taxon>
        <taxon>Pseudomonadati</taxon>
        <taxon>Pseudomonadota</taxon>
        <taxon>Betaproteobacteria</taxon>
        <taxon>Burkholderiales</taxon>
        <taxon>Burkholderiaceae</taxon>
        <taxon>Paraburkholderia</taxon>
    </lineage>
</organism>
<dbReference type="Proteomes" id="UP000583127">
    <property type="component" value="Unassembled WGS sequence"/>
</dbReference>